<evidence type="ECO:0000256" key="1">
    <source>
        <dbReference type="ARBA" id="ARBA00022603"/>
    </source>
</evidence>
<dbReference type="GO" id="GO:0008173">
    <property type="term" value="F:RNA methyltransferase activity"/>
    <property type="evidence" value="ECO:0007669"/>
    <property type="project" value="InterPro"/>
</dbReference>
<feature type="domain" description="tRNA/rRNA methyltransferase SpoU type" evidence="3">
    <location>
        <begin position="94"/>
        <end position="178"/>
    </location>
</feature>
<keyword evidence="2" id="KW-0808">Transferase</keyword>
<dbReference type="SUPFAM" id="SSF75217">
    <property type="entry name" value="alpha/beta knot"/>
    <property type="match status" value="1"/>
</dbReference>
<dbReference type="PANTHER" id="PTHR46429">
    <property type="entry name" value="23S RRNA (GUANOSINE-2'-O-)-METHYLTRANSFERASE RLMB"/>
    <property type="match status" value="1"/>
</dbReference>
<dbReference type="InterPro" id="IPR004441">
    <property type="entry name" value="rRNA_MeTrfase_TrmH"/>
</dbReference>
<dbReference type="GO" id="GO:0005829">
    <property type="term" value="C:cytosol"/>
    <property type="evidence" value="ECO:0007669"/>
    <property type="project" value="TreeGrafter"/>
</dbReference>
<reference evidence="4 5" key="1">
    <citation type="submission" date="2017-08" db="EMBL/GenBank/DDBJ databases">
        <title>Mechanisms for carbon and nitrogen cycling indicate functional differentiation within the Candidate Phyla Radiation.</title>
        <authorList>
            <person name="Danczak R.E."/>
            <person name="Johnston M.D."/>
            <person name="Kenah C."/>
            <person name="Slattery M."/>
            <person name="Wrighton K.C."/>
            <person name="Wilkins M.J."/>
        </authorList>
    </citation>
    <scope>NUCLEOTIDE SEQUENCE [LARGE SCALE GENOMIC DNA]</scope>
    <source>
        <strain evidence="4">Gr01-1014_85</strain>
    </source>
</reference>
<dbReference type="GO" id="GO:0006396">
    <property type="term" value="P:RNA processing"/>
    <property type="evidence" value="ECO:0007669"/>
    <property type="project" value="InterPro"/>
</dbReference>
<dbReference type="Pfam" id="PF00588">
    <property type="entry name" value="SpoU_methylase"/>
    <property type="match status" value="1"/>
</dbReference>
<evidence type="ECO:0000313" key="4">
    <source>
        <dbReference type="EMBL" id="TSC64956.1"/>
    </source>
</evidence>
<name>A0A554J9B9_9BACT</name>
<protein>
    <submittedName>
        <fullName evidence="4">SpoU</fullName>
    </submittedName>
</protein>
<dbReference type="InterPro" id="IPR001537">
    <property type="entry name" value="SpoU_MeTrfase"/>
</dbReference>
<gene>
    <name evidence="4" type="ORF">CEO22_648</name>
</gene>
<comment type="caution">
    <text evidence="4">The sequence shown here is derived from an EMBL/GenBank/DDBJ whole genome shotgun (WGS) entry which is preliminary data.</text>
</comment>
<evidence type="ECO:0000256" key="2">
    <source>
        <dbReference type="ARBA" id="ARBA00022679"/>
    </source>
</evidence>
<dbReference type="GO" id="GO:0032259">
    <property type="term" value="P:methylation"/>
    <property type="evidence" value="ECO:0007669"/>
    <property type="project" value="UniProtKB-KW"/>
</dbReference>
<proteinExistence type="predicted"/>
<dbReference type="Gene3D" id="3.40.1280.10">
    <property type="match status" value="1"/>
</dbReference>
<dbReference type="Proteomes" id="UP000316253">
    <property type="component" value="Unassembled WGS sequence"/>
</dbReference>
<evidence type="ECO:0000259" key="3">
    <source>
        <dbReference type="Pfam" id="PF00588"/>
    </source>
</evidence>
<dbReference type="GO" id="GO:0003723">
    <property type="term" value="F:RNA binding"/>
    <property type="evidence" value="ECO:0007669"/>
    <property type="project" value="InterPro"/>
</dbReference>
<evidence type="ECO:0000313" key="5">
    <source>
        <dbReference type="Proteomes" id="UP000316253"/>
    </source>
</evidence>
<sequence>MPVDSRPALATDLVLVADSVRSIFNIGSLMRLADALGASLVTTGFAPHPPHDELGLSQILPDHRPSWEQQAIATKLQKTALSGYQPLLRSERQSYFSELSAAINWLRAADYTIVGVELMPEAIDYREYAWPKRVALILGHEIAGLEGVEDDLIEQFVALPMLGDGGSLNVAQAAAAIGYAYLGKHG</sequence>
<dbReference type="InterPro" id="IPR029026">
    <property type="entry name" value="tRNA_m1G_MTases_N"/>
</dbReference>
<dbReference type="InterPro" id="IPR029028">
    <property type="entry name" value="Alpha/beta_knot_MTases"/>
</dbReference>
<dbReference type="AlphaFoldDB" id="A0A554J9B9"/>
<accession>A0A554J9B9</accession>
<dbReference type="PANTHER" id="PTHR46429:SF1">
    <property type="entry name" value="23S RRNA (GUANOSINE-2'-O-)-METHYLTRANSFERASE RLMB"/>
    <property type="match status" value="1"/>
</dbReference>
<dbReference type="EMBL" id="VMFD01000074">
    <property type="protein sequence ID" value="TSC64956.1"/>
    <property type="molecule type" value="Genomic_DNA"/>
</dbReference>
<keyword evidence="1" id="KW-0489">Methyltransferase</keyword>
<organism evidence="4 5">
    <name type="scientific">Candidatus Berkelbacteria bacterium Gr01-1014_85</name>
    <dbReference type="NCBI Taxonomy" id="2017150"/>
    <lineage>
        <taxon>Bacteria</taxon>
        <taxon>Candidatus Berkelbacteria</taxon>
    </lineage>
</organism>